<dbReference type="CDD" id="cd02440">
    <property type="entry name" value="AdoMet_MTases"/>
    <property type="match status" value="1"/>
</dbReference>
<dbReference type="InterPro" id="IPR006027">
    <property type="entry name" value="NusB_RsmB_TIM44"/>
</dbReference>
<dbReference type="Gene3D" id="3.30.70.1170">
    <property type="entry name" value="Sun protein, domain 3"/>
    <property type="match status" value="1"/>
</dbReference>
<dbReference type="Pfam" id="PF01189">
    <property type="entry name" value="Methyltr_RsmB-F"/>
    <property type="match status" value="1"/>
</dbReference>
<keyword evidence="7" id="KW-0698">rRNA processing</keyword>
<dbReference type="InterPro" id="IPR001678">
    <property type="entry name" value="MeTrfase_RsmB-F_NOP2_dom"/>
</dbReference>
<dbReference type="FunFam" id="1.10.940.10:FF:000002">
    <property type="entry name" value="Ribosomal RNA small subunit methyltransferase B"/>
    <property type="match status" value="1"/>
</dbReference>
<dbReference type="GO" id="GO:0070475">
    <property type="term" value="P:rRNA base methylation"/>
    <property type="evidence" value="ECO:0007669"/>
    <property type="project" value="TreeGrafter"/>
</dbReference>
<evidence type="ECO:0000259" key="17">
    <source>
        <dbReference type="PROSITE" id="PS51686"/>
    </source>
</evidence>
<comment type="function">
    <text evidence="1">Specifically methylates the cytosine at position 967 (m5C967) of 16S rRNA.</text>
</comment>
<dbReference type="GO" id="GO:0005829">
    <property type="term" value="C:cytosol"/>
    <property type="evidence" value="ECO:0007669"/>
    <property type="project" value="TreeGrafter"/>
</dbReference>
<feature type="active site" description="Nucleophile" evidence="16">
    <location>
        <position position="375"/>
    </location>
</feature>
<name>A0A1M5HB43_VIBGA</name>
<dbReference type="Proteomes" id="UP000184159">
    <property type="component" value="Unassembled WGS sequence"/>
</dbReference>
<keyword evidence="8 16" id="KW-0489">Methyltransferase</keyword>
<feature type="binding site" evidence="16">
    <location>
        <position position="303"/>
    </location>
    <ligand>
        <name>S-adenosyl-L-methionine</name>
        <dbReference type="ChEBI" id="CHEBI:59789"/>
    </ligand>
</feature>
<dbReference type="EMBL" id="FQUH01000030">
    <property type="protein sequence ID" value="SHG13002.1"/>
    <property type="molecule type" value="Genomic_DNA"/>
</dbReference>
<dbReference type="FunFam" id="3.30.70.1170:FF:000002">
    <property type="entry name" value="Ribosomal RNA small subunit methyltransferase B"/>
    <property type="match status" value="1"/>
</dbReference>
<comment type="subcellular location">
    <subcellularLocation>
        <location evidence="2">Cytoplasm</location>
    </subcellularLocation>
</comment>
<evidence type="ECO:0000256" key="8">
    <source>
        <dbReference type="ARBA" id="ARBA00022603"/>
    </source>
</evidence>
<dbReference type="NCBIfam" id="NF008149">
    <property type="entry name" value="PRK10901.1"/>
    <property type="match status" value="1"/>
</dbReference>
<dbReference type="PRINTS" id="PR02008">
    <property type="entry name" value="RCMTFAMILY"/>
</dbReference>
<keyword evidence="11 16" id="KW-0694">RNA-binding</keyword>
<feature type="binding site" evidence="16">
    <location>
        <position position="277"/>
    </location>
    <ligand>
        <name>S-adenosyl-L-methionine</name>
        <dbReference type="ChEBI" id="CHEBI:59789"/>
    </ligand>
</feature>
<evidence type="ECO:0000313" key="19">
    <source>
        <dbReference type="Proteomes" id="UP000184159"/>
    </source>
</evidence>
<dbReference type="InterPro" id="IPR023267">
    <property type="entry name" value="RCMT"/>
</dbReference>
<comment type="catalytic activity">
    <reaction evidence="14">
        <text>cytidine(967) in 16S rRNA + S-adenosyl-L-methionine = 5-methylcytidine(967) in 16S rRNA + S-adenosyl-L-homocysteine + H(+)</text>
        <dbReference type="Rhea" id="RHEA:42748"/>
        <dbReference type="Rhea" id="RHEA-COMP:10219"/>
        <dbReference type="Rhea" id="RHEA-COMP:10220"/>
        <dbReference type="ChEBI" id="CHEBI:15378"/>
        <dbReference type="ChEBI" id="CHEBI:57856"/>
        <dbReference type="ChEBI" id="CHEBI:59789"/>
        <dbReference type="ChEBI" id="CHEBI:74483"/>
        <dbReference type="ChEBI" id="CHEBI:82748"/>
        <dbReference type="EC" id="2.1.1.176"/>
    </reaction>
</comment>
<evidence type="ECO:0000256" key="13">
    <source>
        <dbReference type="ARBA" id="ARBA00031088"/>
    </source>
</evidence>
<dbReference type="SUPFAM" id="SSF48013">
    <property type="entry name" value="NusB-like"/>
    <property type="match status" value="1"/>
</dbReference>
<evidence type="ECO:0000256" key="3">
    <source>
        <dbReference type="ARBA" id="ARBA00007494"/>
    </source>
</evidence>
<dbReference type="SUPFAM" id="SSF53335">
    <property type="entry name" value="S-adenosyl-L-methionine-dependent methyltransferases"/>
    <property type="match status" value="1"/>
</dbReference>
<dbReference type="AlphaFoldDB" id="A0A1M5HB43"/>
<dbReference type="InterPro" id="IPR018314">
    <property type="entry name" value="RsmB/NOL1/NOP2-like_CS"/>
</dbReference>
<dbReference type="NCBIfam" id="TIGR00563">
    <property type="entry name" value="rsmB"/>
    <property type="match status" value="1"/>
</dbReference>
<protein>
    <recommendedName>
        <fullName evidence="15">Ribosomal RNA small subunit methyltransferase B</fullName>
        <ecNumber evidence="4">2.1.1.176</ecNumber>
    </recommendedName>
    <alternativeName>
        <fullName evidence="12">16S rRNA m5C967 methyltransferase</fullName>
    </alternativeName>
    <alternativeName>
        <fullName evidence="13">rRNA (cytosine-C(5)-)-methyltransferase RsmB</fullName>
    </alternativeName>
</protein>
<comment type="similarity">
    <text evidence="3 16">Belongs to the class I-like SAM-binding methyltransferase superfamily. RsmB/NOP family.</text>
</comment>
<dbReference type="PANTHER" id="PTHR22807:SF61">
    <property type="entry name" value="NOL1_NOP2_SUN FAMILY PROTEIN _ ANTITERMINATION NUSB DOMAIN-CONTAINING PROTEIN"/>
    <property type="match status" value="1"/>
</dbReference>
<evidence type="ECO:0000256" key="16">
    <source>
        <dbReference type="PROSITE-ProRule" id="PRU01023"/>
    </source>
</evidence>
<dbReference type="Gene3D" id="1.10.287.730">
    <property type="entry name" value="Helix hairpin bin"/>
    <property type="match status" value="1"/>
</dbReference>
<dbReference type="InterPro" id="IPR035926">
    <property type="entry name" value="NusB-like_sf"/>
</dbReference>
<dbReference type="InterPro" id="IPR029063">
    <property type="entry name" value="SAM-dependent_MTases_sf"/>
</dbReference>
<gene>
    <name evidence="18" type="ORF">SAMN02745781_04045</name>
</gene>
<evidence type="ECO:0000256" key="7">
    <source>
        <dbReference type="ARBA" id="ARBA00022552"/>
    </source>
</evidence>
<dbReference type="InterPro" id="IPR054728">
    <property type="entry name" value="RsmB-like_ferredoxin"/>
</dbReference>
<dbReference type="FunFam" id="3.40.50.150:FF:000022">
    <property type="entry name" value="Ribosomal RNA small subunit methyltransferase B"/>
    <property type="match status" value="1"/>
</dbReference>
<evidence type="ECO:0000313" key="18">
    <source>
        <dbReference type="EMBL" id="SHG13002.1"/>
    </source>
</evidence>
<evidence type="ECO:0000256" key="6">
    <source>
        <dbReference type="ARBA" id="ARBA00022517"/>
    </source>
</evidence>
<feature type="domain" description="SAM-dependent MTase RsmB/NOP-type" evidence="17">
    <location>
        <begin position="164"/>
        <end position="428"/>
    </location>
</feature>
<dbReference type="NCBIfam" id="NF011494">
    <property type="entry name" value="PRK14902.1"/>
    <property type="match status" value="1"/>
</dbReference>
<feature type="binding site" evidence="16">
    <location>
        <position position="322"/>
    </location>
    <ligand>
        <name>S-adenosyl-L-methionine</name>
        <dbReference type="ChEBI" id="CHEBI:59789"/>
    </ligand>
</feature>
<reference evidence="19" key="1">
    <citation type="submission" date="2016-11" db="EMBL/GenBank/DDBJ databases">
        <authorList>
            <person name="Varghese N."/>
            <person name="Submissions S."/>
        </authorList>
    </citation>
    <scope>NUCLEOTIDE SEQUENCE [LARGE SCALE GENOMIC DNA]</scope>
    <source>
        <strain evidence="19">DSM 21264</strain>
    </source>
</reference>
<dbReference type="Pfam" id="PF01029">
    <property type="entry name" value="NusB"/>
    <property type="match status" value="1"/>
</dbReference>
<dbReference type="GO" id="GO:0003723">
    <property type="term" value="F:RNA binding"/>
    <property type="evidence" value="ECO:0007669"/>
    <property type="project" value="UniProtKB-UniRule"/>
</dbReference>
<feature type="binding site" evidence="16">
    <location>
        <begin position="254"/>
        <end position="260"/>
    </location>
    <ligand>
        <name>S-adenosyl-L-methionine</name>
        <dbReference type="ChEBI" id="CHEBI:59789"/>
    </ligand>
</feature>
<dbReference type="Gene3D" id="1.10.940.10">
    <property type="entry name" value="NusB-like"/>
    <property type="match status" value="1"/>
</dbReference>
<dbReference type="GO" id="GO:0009383">
    <property type="term" value="F:rRNA (cytosine-C5-)-methyltransferase activity"/>
    <property type="evidence" value="ECO:0007669"/>
    <property type="project" value="TreeGrafter"/>
</dbReference>
<dbReference type="Pfam" id="PF22458">
    <property type="entry name" value="RsmF-B_ferredox"/>
    <property type="match status" value="1"/>
</dbReference>
<dbReference type="InterPro" id="IPR004573">
    <property type="entry name" value="rRNA_ssu_MeTfrase_B"/>
</dbReference>
<evidence type="ECO:0000256" key="5">
    <source>
        <dbReference type="ARBA" id="ARBA00022490"/>
    </source>
</evidence>
<keyword evidence="5" id="KW-0963">Cytoplasm</keyword>
<evidence type="ECO:0000256" key="1">
    <source>
        <dbReference type="ARBA" id="ARBA00002724"/>
    </source>
</evidence>
<evidence type="ECO:0000256" key="10">
    <source>
        <dbReference type="ARBA" id="ARBA00022691"/>
    </source>
</evidence>
<organism evidence="18 19">
    <name type="scientific">Vibrio gazogenes DSM 21264 = NBRC 103151</name>
    <dbReference type="NCBI Taxonomy" id="1123492"/>
    <lineage>
        <taxon>Bacteria</taxon>
        <taxon>Pseudomonadati</taxon>
        <taxon>Pseudomonadota</taxon>
        <taxon>Gammaproteobacteria</taxon>
        <taxon>Vibrionales</taxon>
        <taxon>Vibrionaceae</taxon>
        <taxon>Vibrio</taxon>
    </lineage>
</organism>
<evidence type="ECO:0000256" key="14">
    <source>
        <dbReference type="ARBA" id="ARBA00047283"/>
    </source>
</evidence>
<proteinExistence type="inferred from homology"/>
<evidence type="ECO:0000256" key="2">
    <source>
        <dbReference type="ARBA" id="ARBA00004496"/>
    </source>
</evidence>
<dbReference type="Gene3D" id="3.40.50.150">
    <property type="entry name" value="Vaccinia Virus protein VP39"/>
    <property type="match status" value="1"/>
</dbReference>
<dbReference type="PANTHER" id="PTHR22807">
    <property type="entry name" value="NOP2 YEAST -RELATED NOL1/NOP2/FMU SUN DOMAIN-CONTAINING"/>
    <property type="match status" value="1"/>
</dbReference>
<keyword evidence="9 16" id="KW-0808">Transferase</keyword>
<evidence type="ECO:0000256" key="9">
    <source>
        <dbReference type="ARBA" id="ARBA00022679"/>
    </source>
</evidence>
<sequence>MMNVRAAAASVVFQVVDQGASLSSVLPEAQKKIKPRDHALLQEICFGVLRYLPRLEAAAHELISQPLTGKKRVFHHLILVGLYQIQFMRIPDHAAVGETVSATQDLKGSRLRGLVNAILRNYQRNSASIDQRLQDSKHDAVQYCHPKWLLKSLQESYPEQWQSIVIANNHKAPMWLRINHQHHTTESYLKLLEEQNIDVSLHPEAKDAIKLATPCDVKLLPGFEQGWVSVQDAAAQLSVHYLAPQAKELILDCCAAPGGKTAHILEQIPDAQVVAVDCDSSRLKRVNENLERLNLDAKIICGDARHPEDWWHGEMFDRILLDAPCSATGVIRRHPDIKWLRRADDITALVSLQSEILDAMWAQLKPGGTMVYATCSVLPQENSQQIKTFLSRTLDAQLINSEIDNPGRQILPGENDMDGFYYAVLRKTV</sequence>
<dbReference type="InterPro" id="IPR049560">
    <property type="entry name" value="MeTrfase_RsmB-F_NOP2_cat"/>
</dbReference>
<keyword evidence="10 16" id="KW-0949">S-adenosyl-L-methionine</keyword>
<dbReference type="GO" id="GO:0006355">
    <property type="term" value="P:regulation of DNA-templated transcription"/>
    <property type="evidence" value="ECO:0007669"/>
    <property type="project" value="InterPro"/>
</dbReference>
<accession>A0A1M5HB43</accession>
<keyword evidence="19" id="KW-1185">Reference proteome</keyword>
<dbReference type="PROSITE" id="PS51686">
    <property type="entry name" value="SAM_MT_RSMB_NOP"/>
    <property type="match status" value="1"/>
</dbReference>
<dbReference type="EC" id="2.1.1.176" evidence="4"/>
<keyword evidence="6" id="KW-0690">Ribosome biogenesis</keyword>
<evidence type="ECO:0000256" key="11">
    <source>
        <dbReference type="ARBA" id="ARBA00022884"/>
    </source>
</evidence>
<evidence type="ECO:0000256" key="15">
    <source>
        <dbReference type="ARBA" id="ARBA00067267"/>
    </source>
</evidence>
<evidence type="ECO:0000256" key="12">
    <source>
        <dbReference type="ARBA" id="ARBA00030399"/>
    </source>
</evidence>
<evidence type="ECO:0000256" key="4">
    <source>
        <dbReference type="ARBA" id="ARBA00012140"/>
    </source>
</evidence>
<dbReference type="PROSITE" id="PS01153">
    <property type="entry name" value="NOL1_NOP2_SUN"/>
    <property type="match status" value="1"/>
</dbReference>